<protein>
    <recommendedName>
        <fullName evidence="10">D-lactate dehydrogenase (cytochrome)</fullName>
        <ecNumber evidence="10">1.1.2.4</ecNumber>
    </recommendedName>
</protein>
<dbReference type="InterPro" id="IPR016167">
    <property type="entry name" value="FAD-bd_PCMH_sub1"/>
</dbReference>
<dbReference type="Gene3D" id="1.10.1060.10">
    <property type="entry name" value="Alpha-helical ferredoxin"/>
    <property type="match status" value="1"/>
</dbReference>
<dbReference type="PROSITE" id="PS51379">
    <property type="entry name" value="4FE4S_FER_2"/>
    <property type="match status" value="1"/>
</dbReference>
<dbReference type="PANTHER" id="PTHR11748:SF111">
    <property type="entry name" value="D-LACTATE DEHYDROGENASE, MITOCHONDRIAL-RELATED"/>
    <property type="match status" value="1"/>
</dbReference>
<keyword evidence="3" id="KW-0285">Flavoprotein</keyword>
<comment type="similarity">
    <text evidence="2">Belongs to the FAD-binding oxidoreductase/transferase type 4 family.</text>
</comment>
<keyword evidence="9" id="KW-0411">Iron-sulfur</keyword>
<evidence type="ECO:0000256" key="9">
    <source>
        <dbReference type="ARBA" id="ARBA00023014"/>
    </source>
</evidence>
<evidence type="ECO:0000313" key="13">
    <source>
        <dbReference type="EMBL" id="BBH53981.1"/>
    </source>
</evidence>
<feature type="domain" description="4Fe-4S ferredoxin-type" evidence="11">
    <location>
        <begin position="540"/>
        <end position="570"/>
    </location>
</feature>
<dbReference type="SUPFAM" id="SSF55103">
    <property type="entry name" value="FAD-linked oxidases, C-terminal domain"/>
    <property type="match status" value="1"/>
</dbReference>
<keyword evidence="4" id="KW-0479">Metal-binding</keyword>
<dbReference type="GO" id="GO:0071949">
    <property type="term" value="F:FAD binding"/>
    <property type="evidence" value="ECO:0007669"/>
    <property type="project" value="InterPro"/>
</dbReference>
<dbReference type="InterPro" id="IPR016166">
    <property type="entry name" value="FAD-bd_PCMH"/>
</dbReference>
<evidence type="ECO:0000259" key="12">
    <source>
        <dbReference type="PROSITE" id="PS51387"/>
    </source>
</evidence>
<dbReference type="InterPro" id="IPR016164">
    <property type="entry name" value="FAD-linked_Oxase-like_C"/>
</dbReference>
<dbReference type="Pfam" id="PF02913">
    <property type="entry name" value="FAD-oxidase_C"/>
    <property type="match status" value="1"/>
</dbReference>
<dbReference type="GO" id="GO:0046872">
    <property type="term" value="F:metal ion binding"/>
    <property type="evidence" value="ECO:0007669"/>
    <property type="project" value="UniProtKB-KW"/>
</dbReference>
<feature type="domain" description="FAD-binding PCMH-type" evidence="12">
    <location>
        <begin position="47"/>
        <end position="275"/>
    </location>
</feature>
<dbReference type="GO" id="GO:0008720">
    <property type="term" value="F:D-lactate dehydrogenase (NAD+) activity"/>
    <property type="evidence" value="ECO:0007669"/>
    <property type="project" value="TreeGrafter"/>
</dbReference>
<dbReference type="OrthoDB" id="9815648at2"/>
<dbReference type="Gene3D" id="3.30.465.10">
    <property type="match status" value="1"/>
</dbReference>
<evidence type="ECO:0000256" key="3">
    <source>
        <dbReference type="ARBA" id="ARBA00022630"/>
    </source>
</evidence>
<evidence type="ECO:0000256" key="8">
    <source>
        <dbReference type="ARBA" id="ARBA00023004"/>
    </source>
</evidence>
<keyword evidence="5" id="KW-0274">FAD</keyword>
<dbReference type="PROSITE" id="PS51387">
    <property type="entry name" value="FAD_PCMH"/>
    <property type="match status" value="1"/>
</dbReference>
<gene>
    <name evidence="13" type="ORF">JCM31447_24350</name>
</gene>
<dbReference type="PROSITE" id="PS00198">
    <property type="entry name" value="4FE4S_FER_1"/>
    <property type="match status" value="1"/>
</dbReference>
<dbReference type="Pfam" id="PF01565">
    <property type="entry name" value="FAD_binding_4"/>
    <property type="match status" value="1"/>
</dbReference>
<dbReference type="GO" id="GO:0051536">
    <property type="term" value="F:iron-sulfur cluster binding"/>
    <property type="evidence" value="ECO:0007669"/>
    <property type="project" value="UniProtKB-KW"/>
</dbReference>
<dbReference type="AlphaFoldDB" id="A0A4P2VM27"/>
<dbReference type="RefSeq" id="WP_130610908.1">
    <property type="nucleotide sequence ID" value="NZ_AP019368.1"/>
</dbReference>
<evidence type="ECO:0000259" key="11">
    <source>
        <dbReference type="PROSITE" id="PS51379"/>
    </source>
</evidence>
<evidence type="ECO:0000313" key="14">
    <source>
        <dbReference type="Proteomes" id="UP000291236"/>
    </source>
</evidence>
<keyword evidence="8" id="KW-0408">Iron</keyword>
<evidence type="ECO:0000256" key="2">
    <source>
        <dbReference type="ARBA" id="ARBA00008000"/>
    </source>
</evidence>
<dbReference type="GO" id="GO:0004458">
    <property type="term" value="F:D-lactate dehydrogenase (cytochrome) activity"/>
    <property type="evidence" value="ECO:0007669"/>
    <property type="project" value="UniProtKB-EC"/>
</dbReference>
<name>A0A4P2VM27_FLUSA</name>
<evidence type="ECO:0000256" key="10">
    <source>
        <dbReference type="ARBA" id="ARBA00038897"/>
    </source>
</evidence>
<evidence type="ECO:0000256" key="5">
    <source>
        <dbReference type="ARBA" id="ARBA00022827"/>
    </source>
</evidence>
<dbReference type="Proteomes" id="UP000291236">
    <property type="component" value="Chromosome"/>
</dbReference>
<evidence type="ECO:0000256" key="7">
    <source>
        <dbReference type="ARBA" id="ARBA00023002"/>
    </source>
</evidence>
<dbReference type="GO" id="GO:1903457">
    <property type="term" value="P:lactate catabolic process"/>
    <property type="evidence" value="ECO:0007669"/>
    <property type="project" value="TreeGrafter"/>
</dbReference>
<dbReference type="Gene3D" id="3.30.43.10">
    <property type="entry name" value="Uridine Diphospho-n-acetylenolpyruvylglucosamine Reductase, domain 2"/>
    <property type="match status" value="1"/>
</dbReference>
<evidence type="ECO:0000256" key="1">
    <source>
        <dbReference type="ARBA" id="ARBA00001974"/>
    </source>
</evidence>
<dbReference type="InterPro" id="IPR009051">
    <property type="entry name" value="Helical_ferredxn"/>
</dbReference>
<organism evidence="13 14">
    <name type="scientific">Fluviispira sanaruensis</name>
    <dbReference type="NCBI Taxonomy" id="2493639"/>
    <lineage>
        <taxon>Bacteria</taxon>
        <taxon>Pseudomonadati</taxon>
        <taxon>Bdellovibrionota</taxon>
        <taxon>Oligoflexia</taxon>
        <taxon>Silvanigrellales</taxon>
        <taxon>Silvanigrellaceae</taxon>
        <taxon>Fluviispira</taxon>
    </lineage>
</organism>
<accession>A0A4P2VM27</accession>
<sequence>MLENIYEKKRTQLPKMFFNEIKSILPKDRIHNDPLYLNAYAHDASHYVLIPKLVLVVDDEDEVQKILRLGKKFRVPMTFRAAGSSLSGQAITDSVLLVLSWKWRKHKILNEGNEISLQPGVKGKDANLYLAKYNRKIGPDPSSIDFAKIGGIAANNASGMCCGVKNNSYHTMKSIRIILNDGTLLDTSDPESIKSFKRTHNKLLTELLQIQSSIKQNANLTKKIRAKYAIKNTVGYALNSFLDFTDPIDILAHLMIGSEGTLGFISEITYTTLHEEKYKKASLCFFKNIRFAMEAVLLLKDCETSAVEFMDNVSLNCTIEHLGEFMPKEFDPTATSALIIEIRSDSERELSRKNLDLNDIILNSPGSMGMTEFYADEKYKKILKIRKEILPIVQGNRSANAMALLEDIAFPLEKLPEAIDDLKTLFIQHNYEKTCLFGHAKDGNLHFIMELDFASKESIKNYELFMENLATLVVQKHNGSLKAEHGTGRNIAPFVALEWGEEANAIMYALKNAIDPEFILNPDVILSSDKKIHLKNLKTMQEVSNAFDKCTECGACERICPSYGLSLTPRQRIVSLRTMHELKINMQTRIFKKMQKKFKYHGSETCAASGMCAVVCPVGIDTGKVIKSWRAEQQNIFKYIFWNTLAQFHAVTNFIAKYFLKLLRKVP</sequence>
<dbReference type="InterPro" id="IPR016169">
    <property type="entry name" value="FAD-bd_PCMH_sub2"/>
</dbReference>
<evidence type="ECO:0000256" key="6">
    <source>
        <dbReference type="ARBA" id="ARBA00022946"/>
    </source>
</evidence>
<dbReference type="Pfam" id="PF13183">
    <property type="entry name" value="Fer4_8"/>
    <property type="match status" value="1"/>
</dbReference>
<dbReference type="InterPro" id="IPR017896">
    <property type="entry name" value="4Fe4S_Fe-S-bd"/>
</dbReference>
<dbReference type="EMBL" id="AP019368">
    <property type="protein sequence ID" value="BBH53981.1"/>
    <property type="molecule type" value="Genomic_DNA"/>
</dbReference>
<dbReference type="KEGG" id="sbf:JCM31447_24350"/>
<dbReference type="InterPro" id="IPR004113">
    <property type="entry name" value="FAD-bd_oxidored_4_C"/>
</dbReference>
<dbReference type="SUPFAM" id="SSF56176">
    <property type="entry name" value="FAD-binding/transporter-associated domain-like"/>
    <property type="match status" value="1"/>
</dbReference>
<reference evidence="13 14" key="1">
    <citation type="submission" date="2018-12" db="EMBL/GenBank/DDBJ databases">
        <title>Rubrispira sanarue gen. nov., sp., nov., a member of the order Silvanigrellales, isolated from a brackish lake in Hamamatsu Japan.</title>
        <authorList>
            <person name="Maejima Y."/>
            <person name="Iino T."/>
            <person name="Muraguchi Y."/>
            <person name="Fukuda K."/>
            <person name="Nojiri H."/>
            <person name="Ohkuma M."/>
            <person name="Moriuchi R."/>
            <person name="Dohra H."/>
            <person name="Kimbara K."/>
            <person name="Shintani M."/>
        </authorList>
    </citation>
    <scope>NUCLEOTIDE SEQUENCE [LARGE SCALE GENOMIC DNA]</scope>
    <source>
        <strain evidence="13 14">RF1110005</strain>
    </source>
</reference>
<keyword evidence="14" id="KW-1185">Reference proteome</keyword>
<dbReference type="PANTHER" id="PTHR11748">
    <property type="entry name" value="D-LACTATE DEHYDROGENASE"/>
    <property type="match status" value="1"/>
</dbReference>
<dbReference type="InterPro" id="IPR017900">
    <property type="entry name" value="4Fe4S_Fe_S_CS"/>
</dbReference>
<comment type="cofactor">
    <cofactor evidence="1">
        <name>FAD</name>
        <dbReference type="ChEBI" id="CHEBI:57692"/>
    </cofactor>
</comment>
<dbReference type="SUPFAM" id="SSF46548">
    <property type="entry name" value="alpha-helical ferredoxin"/>
    <property type="match status" value="1"/>
</dbReference>
<keyword evidence="7" id="KW-0560">Oxidoreductase</keyword>
<keyword evidence="6" id="KW-0809">Transit peptide</keyword>
<proteinExistence type="inferred from homology"/>
<dbReference type="Gene3D" id="3.30.70.2740">
    <property type="match status" value="1"/>
</dbReference>
<dbReference type="EC" id="1.1.2.4" evidence="10"/>
<dbReference type="InterPro" id="IPR036318">
    <property type="entry name" value="FAD-bd_PCMH-like_sf"/>
</dbReference>
<dbReference type="InterPro" id="IPR006094">
    <property type="entry name" value="Oxid_FAD_bind_N"/>
</dbReference>
<evidence type="ECO:0000256" key="4">
    <source>
        <dbReference type="ARBA" id="ARBA00022723"/>
    </source>
</evidence>